<feature type="transmembrane region" description="Helical" evidence="1">
    <location>
        <begin position="95"/>
        <end position="114"/>
    </location>
</feature>
<evidence type="ECO:0000256" key="1">
    <source>
        <dbReference type="SAM" id="Phobius"/>
    </source>
</evidence>
<evidence type="ECO:0000313" key="3">
    <source>
        <dbReference type="Proteomes" id="UP000296374"/>
    </source>
</evidence>
<organism evidence="2 3">
    <name type="scientific">Paracoccus liaowanqingii</name>
    <dbReference type="NCBI Taxonomy" id="2560053"/>
    <lineage>
        <taxon>Bacteria</taxon>
        <taxon>Pseudomonadati</taxon>
        <taxon>Pseudomonadota</taxon>
        <taxon>Alphaproteobacteria</taxon>
        <taxon>Rhodobacterales</taxon>
        <taxon>Paracoccaceae</taxon>
        <taxon>Paracoccus</taxon>
    </lineage>
</organism>
<evidence type="ECO:0000313" key="2">
    <source>
        <dbReference type="EMBL" id="QBX35235.1"/>
    </source>
</evidence>
<name>A0A4P7HM35_9RHOB</name>
<gene>
    <name evidence="2" type="ORF">E4191_11415</name>
</gene>
<feature type="transmembrane region" description="Helical" evidence="1">
    <location>
        <begin position="60"/>
        <end position="83"/>
    </location>
</feature>
<feature type="transmembrane region" description="Helical" evidence="1">
    <location>
        <begin position="28"/>
        <end position="48"/>
    </location>
</feature>
<keyword evidence="1" id="KW-1133">Transmembrane helix</keyword>
<dbReference type="Proteomes" id="UP000296374">
    <property type="component" value="Chromosome"/>
</dbReference>
<reference evidence="3" key="1">
    <citation type="submission" date="2019-03" db="EMBL/GenBank/DDBJ databases">
        <authorList>
            <person name="Li J."/>
        </authorList>
    </citation>
    <scope>NUCLEOTIDE SEQUENCE [LARGE SCALE GENOMIC DNA]</scope>
    <source>
        <strain evidence="3">2251</strain>
    </source>
</reference>
<protein>
    <submittedName>
        <fullName evidence="2">Uncharacterized protein</fullName>
    </submittedName>
</protein>
<dbReference type="RefSeq" id="WP_135313517.1">
    <property type="nucleotide sequence ID" value="NZ_CP038439.1"/>
</dbReference>
<proteinExistence type="predicted"/>
<sequence>MTPWIIAGSCGAGAALISWGSARLQMRWPLAILSVLLAAIALQLYLAARGQGGFHDLAAITAQTFTVIPALLGCLAGLALAALRRHPVVWRRPTGILTALALLAAAGLATATLLI</sequence>
<dbReference type="EMBL" id="CP038439">
    <property type="protein sequence ID" value="QBX35235.1"/>
    <property type="molecule type" value="Genomic_DNA"/>
</dbReference>
<keyword evidence="1" id="KW-0472">Membrane</keyword>
<dbReference type="KEGG" id="plia:E4191_11415"/>
<keyword evidence="1" id="KW-0812">Transmembrane</keyword>
<accession>A0A4P7HM35</accession>
<dbReference type="AlphaFoldDB" id="A0A4P7HM35"/>